<keyword evidence="5" id="KW-1185">Reference proteome</keyword>
<keyword evidence="2" id="KW-0812">Transmembrane</keyword>
<dbReference type="SUPFAM" id="SSF56300">
    <property type="entry name" value="Metallo-dependent phosphatases"/>
    <property type="match status" value="1"/>
</dbReference>
<gene>
    <name evidence="4" type="ORF">TEMA_18000</name>
</gene>
<reference evidence="4 5" key="1">
    <citation type="submission" date="2022-07" db="EMBL/GenBank/DDBJ databases">
        <title>Genome sequence of Terrisporobacter mayombei DSM6539.</title>
        <authorList>
            <person name="Boeer T."/>
            <person name="Bengelsdorf F.R."/>
            <person name="Daniel R."/>
            <person name="Poehlein A."/>
        </authorList>
    </citation>
    <scope>NUCLEOTIDE SEQUENCE [LARGE SCALE GENOMIC DNA]</scope>
    <source>
        <strain evidence="4 5">DSM 6539</strain>
    </source>
</reference>
<feature type="domain" description="Capsule synthesis protein CapA" evidence="3">
    <location>
        <begin position="59"/>
        <end position="320"/>
    </location>
</feature>
<evidence type="ECO:0000256" key="2">
    <source>
        <dbReference type="SAM" id="Phobius"/>
    </source>
</evidence>
<dbReference type="InterPro" id="IPR052169">
    <property type="entry name" value="CW_Biosynth-Accessory"/>
</dbReference>
<name>A0ABY9Q2F5_9FIRM</name>
<keyword evidence="2" id="KW-0472">Membrane</keyword>
<dbReference type="RefSeq" id="WP_228103609.1">
    <property type="nucleotide sequence ID" value="NZ_CP101637.1"/>
</dbReference>
<sequence>MYNYNNRNTKKFLICFCLSILIIGVFSFATINKTSIFSKNKSQEASIFTPKKEDVNKASLLAVGDTMVYNAQLTSQYDVSSAKYNFNNNFEYVKKYVEEADYSMVNLETTLTGNKIYRYSSYPKFNSPDELADGLKYAGFDLISTANNHAYDKGYLSIKNTLATLKDKSLDVVGTREKNDKRFIVKEINGINVGVTSYSYGRIIGDNKYLNDVKIPDEYKNSINIFDSTSVDRAFDNINYTLKEMKDTDLQVVYLHWGDKYSLKENFFQQKLAQKLCDAGVDVIIGSHPHVVQPVTTIKSSDNKHETVIAYSLGNFLSNQTRDQFSQYTEDGLMINIDISKSSTDEEAKVEKVTCIPTWQNKYYNSTTAKYVYEIIPIANKSDLDKIDNLSKNKVEKSYKNTSTQVETSDLINIVENPFK</sequence>
<keyword evidence="2" id="KW-1133">Transmembrane helix</keyword>
<dbReference type="Pfam" id="PF09587">
    <property type="entry name" value="PGA_cap"/>
    <property type="match status" value="1"/>
</dbReference>
<dbReference type="PANTHER" id="PTHR33393">
    <property type="entry name" value="POLYGLUTAMINE SYNTHESIS ACCESSORY PROTEIN RV0574C-RELATED"/>
    <property type="match status" value="1"/>
</dbReference>
<dbReference type="CDD" id="cd07381">
    <property type="entry name" value="MPP_CapA"/>
    <property type="match status" value="1"/>
</dbReference>
<dbReference type="Proteomes" id="UP001235030">
    <property type="component" value="Chromosome"/>
</dbReference>
<accession>A0ABY9Q2F5</accession>
<evidence type="ECO:0000313" key="5">
    <source>
        <dbReference type="Proteomes" id="UP001235030"/>
    </source>
</evidence>
<dbReference type="SMART" id="SM00854">
    <property type="entry name" value="PGA_cap"/>
    <property type="match status" value="1"/>
</dbReference>
<dbReference type="PANTHER" id="PTHR33393:SF12">
    <property type="entry name" value="CAPSULE BIOSYNTHESIS PROTEIN CAPA"/>
    <property type="match status" value="1"/>
</dbReference>
<feature type="transmembrane region" description="Helical" evidence="2">
    <location>
        <begin position="12"/>
        <end position="31"/>
    </location>
</feature>
<proteinExistence type="inferred from homology"/>
<evidence type="ECO:0000313" key="4">
    <source>
        <dbReference type="EMBL" id="WMT81459.1"/>
    </source>
</evidence>
<evidence type="ECO:0000259" key="3">
    <source>
        <dbReference type="SMART" id="SM00854"/>
    </source>
</evidence>
<dbReference type="Gene3D" id="3.60.21.10">
    <property type="match status" value="1"/>
</dbReference>
<dbReference type="EMBL" id="CP101637">
    <property type="protein sequence ID" value="WMT81459.1"/>
    <property type="molecule type" value="Genomic_DNA"/>
</dbReference>
<dbReference type="InterPro" id="IPR019079">
    <property type="entry name" value="Capsule_synth_CapA"/>
</dbReference>
<dbReference type="InterPro" id="IPR029052">
    <property type="entry name" value="Metallo-depent_PP-like"/>
</dbReference>
<organism evidence="4 5">
    <name type="scientific">Terrisporobacter mayombei</name>
    <dbReference type="NCBI Taxonomy" id="1541"/>
    <lineage>
        <taxon>Bacteria</taxon>
        <taxon>Bacillati</taxon>
        <taxon>Bacillota</taxon>
        <taxon>Clostridia</taxon>
        <taxon>Peptostreptococcales</taxon>
        <taxon>Peptostreptococcaceae</taxon>
        <taxon>Terrisporobacter</taxon>
    </lineage>
</organism>
<evidence type="ECO:0000256" key="1">
    <source>
        <dbReference type="ARBA" id="ARBA00005662"/>
    </source>
</evidence>
<comment type="similarity">
    <text evidence="1">Belongs to the CapA family.</text>
</comment>
<protein>
    <recommendedName>
        <fullName evidence="3">Capsule synthesis protein CapA domain-containing protein</fullName>
    </recommendedName>
</protein>